<dbReference type="Proteomes" id="UP000031890">
    <property type="component" value="Chromosome"/>
</dbReference>
<dbReference type="Pfam" id="PF08478">
    <property type="entry name" value="POTRA_1"/>
    <property type="match status" value="1"/>
</dbReference>
<keyword evidence="12" id="KW-1185">Reference proteome</keyword>
<dbReference type="KEGG" id="csx:CSING_09065"/>
<evidence type="ECO:0000256" key="3">
    <source>
        <dbReference type="ARBA" id="ARBA00022618"/>
    </source>
</evidence>
<sequence>MSKKSGVLAVGVVFLVALVAVAAVWLFPILTVKSFEVEGTEHVTAEEVEQASGVATGSNLVRLDARQAAHGVASLPWIESATVSRAFPFTVHVNVVEHEAVAYVKDGGRTVLVDDKGKEFVEDTPPAEAIELTGHTESGSPEMQAAVEAMSALPADVRAKVKTLEIKDTYSLTFVTDDGKTVFWGAAEDNANKAIAFEDVLQLEGESWNISNPALVTRR</sequence>
<dbReference type="EMBL" id="JAKRDF010000001">
    <property type="protein sequence ID" value="MCG7274988.1"/>
    <property type="molecule type" value="Genomic_DNA"/>
</dbReference>
<keyword evidence="5" id="KW-1133">Transmembrane helix</keyword>
<proteinExistence type="predicted"/>
<evidence type="ECO:0000259" key="8">
    <source>
        <dbReference type="PROSITE" id="PS51779"/>
    </source>
</evidence>
<dbReference type="InterPro" id="IPR034746">
    <property type="entry name" value="POTRA"/>
</dbReference>
<evidence type="ECO:0000256" key="6">
    <source>
        <dbReference type="ARBA" id="ARBA00023136"/>
    </source>
</evidence>
<dbReference type="InterPro" id="IPR050487">
    <property type="entry name" value="FtsQ_DivIB"/>
</dbReference>
<evidence type="ECO:0000256" key="1">
    <source>
        <dbReference type="ARBA" id="ARBA00004370"/>
    </source>
</evidence>
<dbReference type="Gene3D" id="3.40.50.10960">
    <property type="match status" value="1"/>
</dbReference>
<evidence type="ECO:0000256" key="7">
    <source>
        <dbReference type="ARBA" id="ARBA00023306"/>
    </source>
</evidence>
<dbReference type="OrthoDB" id="9790760at2"/>
<keyword evidence="6" id="KW-0472">Membrane</keyword>
<dbReference type="PANTHER" id="PTHR37820">
    <property type="entry name" value="CELL DIVISION PROTEIN DIVIB"/>
    <property type="match status" value="1"/>
</dbReference>
<dbReference type="InterPro" id="IPR013685">
    <property type="entry name" value="POTRA_FtsQ_type"/>
</dbReference>
<evidence type="ECO:0000256" key="2">
    <source>
        <dbReference type="ARBA" id="ARBA00022475"/>
    </source>
</evidence>
<evidence type="ECO:0000313" key="9">
    <source>
        <dbReference type="EMBL" id="AJI79332.1"/>
    </source>
</evidence>
<reference evidence="10 12" key="2">
    <citation type="submission" date="2022-02" db="EMBL/GenBank/DDBJ databases">
        <title>Uncovering new skin microbiome diversity through culturing and metagenomics.</title>
        <authorList>
            <person name="Conlan S."/>
            <person name="Deming C."/>
            <person name="Nisc Comparative Sequencing Program N."/>
            <person name="Segre J.A."/>
        </authorList>
    </citation>
    <scope>NUCLEOTIDE SEQUENCE [LARGE SCALE GENOMIC DNA]</scope>
    <source>
        <strain evidence="10 12">ACRQV</strain>
    </source>
</reference>
<dbReference type="EMBL" id="CP010827">
    <property type="protein sequence ID" value="AJI79332.1"/>
    <property type="molecule type" value="Genomic_DNA"/>
</dbReference>
<evidence type="ECO:0000313" key="11">
    <source>
        <dbReference type="Proteomes" id="UP000031890"/>
    </source>
</evidence>
<evidence type="ECO:0000313" key="12">
    <source>
        <dbReference type="Proteomes" id="UP001521911"/>
    </source>
</evidence>
<dbReference type="STRING" id="161899.CSING_09065"/>
<evidence type="ECO:0000313" key="10">
    <source>
        <dbReference type="EMBL" id="MCG7274988.1"/>
    </source>
</evidence>
<dbReference type="AlphaFoldDB" id="A0A0B6ES24"/>
<dbReference type="PANTHER" id="PTHR37820:SF1">
    <property type="entry name" value="CELL DIVISION PROTEIN FTSQ"/>
    <property type="match status" value="1"/>
</dbReference>
<keyword evidence="3 9" id="KW-0132">Cell division</keyword>
<accession>A0A0B6ES24</accession>
<dbReference type="GO" id="GO:0051301">
    <property type="term" value="P:cell division"/>
    <property type="evidence" value="ECO:0007669"/>
    <property type="project" value="UniProtKB-KW"/>
</dbReference>
<evidence type="ECO:0000256" key="5">
    <source>
        <dbReference type="ARBA" id="ARBA00022989"/>
    </source>
</evidence>
<feature type="domain" description="POTRA" evidence="8">
    <location>
        <begin position="30"/>
        <end position="98"/>
    </location>
</feature>
<organism evidence="9 11">
    <name type="scientific">Corynebacterium singulare</name>
    <dbReference type="NCBI Taxonomy" id="161899"/>
    <lineage>
        <taxon>Bacteria</taxon>
        <taxon>Bacillati</taxon>
        <taxon>Actinomycetota</taxon>
        <taxon>Actinomycetes</taxon>
        <taxon>Mycobacteriales</taxon>
        <taxon>Corynebacteriaceae</taxon>
        <taxon>Corynebacterium</taxon>
    </lineage>
</organism>
<protein>
    <submittedName>
        <fullName evidence="9">Cell division protein FtsQ</fullName>
    </submittedName>
    <submittedName>
        <fullName evidence="10">FtsQ-type POTRA domain-containing protein</fullName>
    </submittedName>
</protein>
<name>A0A0B6ES24_9CORY</name>
<comment type="subcellular location">
    <subcellularLocation>
        <location evidence="1">Membrane</location>
    </subcellularLocation>
</comment>
<dbReference type="GO" id="GO:0005886">
    <property type="term" value="C:plasma membrane"/>
    <property type="evidence" value="ECO:0007669"/>
    <property type="project" value="TreeGrafter"/>
</dbReference>
<dbReference type="PROSITE" id="PS51779">
    <property type="entry name" value="POTRA"/>
    <property type="match status" value="1"/>
</dbReference>
<dbReference type="Proteomes" id="UP001521911">
    <property type="component" value="Unassembled WGS sequence"/>
</dbReference>
<dbReference type="Pfam" id="PF03799">
    <property type="entry name" value="FtsQ_DivIB_C"/>
    <property type="match status" value="1"/>
</dbReference>
<dbReference type="RefSeq" id="WP_042531553.1">
    <property type="nucleotide sequence ID" value="NZ_CP010827.1"/>
</dbReference>
<keyword evidence="7" id="KW-0131">Cell cycle</keyword>
<evidence type="ECO:0000256" key="4">
    <source>
        <dbReference type="ARBA" id="ARBA00022692"/>
    </source>
</evidence>
<dbReference type="InterPro" id="IPR005548">
    <property type="entry name" value="Cell_div_FtsQ/DivIB_C"/>
</dbReference>
<dbReference type="HOGENOM" id="CLU_047677_1_1_11"/>
<keyword evidence="4" id="KW-0812">Transmembrane</keyword>
<reference evidence="9 11" key="1">
    <citation type="journal article" date="2015" name="Genome Announc.">
        <title>Complete Genome Sequence and Annotation of Corynebacterium singulare DSM 44357, Isolated from a Human Semen Specimen.</title>
        <authorList>
            <person name="Merten M."/>
            <person name="Brinkrolf K."/>
            <person name="Albersmeier A."/>
            <person name="Kutter Y."/>
            <person name="Ruckert C."/>
            <person name="Tauch A."/>
        </authorList>
    </citation>
    <scope>NUCLEOTIDE SEQUENCE [LARGE SCALE GENOMIC DNA]</scope>
    <source>
        <strain evidence="9">IBS B52218</strain>
    </source>
</reference>
<keyword evidence="2" id="KW-1003">Cell membrane</keyword>
<dbReference type="Gene3D" id="3.10.20.310">
    <property type="entry name" value="membrane protein fhac"/>
    <property type="match status" value="1"/>
</dbReference>
<gene>
    <name evidence="9" type="ORF">CSING_09065</name>
    <name evidence="10" type="ORF">MHK08_00635</name>
</gene>